<feature type="transmembrane region" description="Helical" evidence="11">
    <location>
        <begin position="618"/>
        <end position="636"/>
    </location>
</feature>
<keyword evidence="8" id="KW-0406">Ion transport</keyword>
<feature type="transmembrane region" description="Helical" evidence="11">
    <location>
        <begin position="789"/>
        <end position="809"/>
    </location>
</feature>
<name>A0A6G1EYM0_9ORYZ</name>
<evidence type="ECO:0000256" key="4">
    <source>
        <dbReference type="ARBA" id="ARBA00022692"/>
    </source>
</evidence>
<feature type="transmembrane region" description="Helical" evidence="11">
    <location>
        <begin position="414"/>
        <end position="438"/>
    </location>
</feature>
<evidence type="ECO:0000256" key="9">
    <source>
        <dbReference type="ARBA" id="ARBA00038187"/>
    </source>
</evidence>
<dbReference type="InterPro" id="IPR004837">
    <property type="entry name" value="NaCa_Exmemb"/>
</dbReference>
<evidence type="ECO:0000256" key="10">
    <source>
        <dbReference type="SAM" id="MobiDB-lite"/>
    </source>
</evidence>
<dbReference type="AlphaFoldDB" id="A0A6G1EYM0"/>
<gene>
    <name evidence="13" type="ORF">E2562_024432</name>
</gene>
<dbReference type="InterPro" id="IPR051359">
    <property type="entry name" value="CaCA_antiporter"/>
</dbReference>
<keyword evidence="3" id="KW-0050">Antiport</keyword>
<dbReference type="GO" id="GO:0016020">
    <property type="term" value="C:membrane"/>
    <property type="evidence" value="ECO:0007669"/>
    <property type="project" value="UniProtKB-SubCell"/>
</dbReference>
<feature type="domain" description="Sodium/calcium exchanger membrane region" evidence="12">
    <location>
        <begin position="652"/>
        <end position="805"/>
    </location>
</feature>
<feature type="transmembrane region" description="Helical" evidence="11">
    <location>
        <begin position="336"/>
        <end position="362"/>
    </location>
</feature>
<keyword evidence="4 11" id="KW-0812">Transmembrane</keyword>
<dbReference type="InterPro" id="IPR044880">
    <property type="entry name" value="NCX_ion-bd_dom_sf"/>
</dbReference>
<feature type="transmembrane region" description="Helical" evidence="11">
    <location>
        <begin position="450"/>
        <end position="469"/>
    </location>
</feature>
<feature type="compositionally biased region" description="Polar residues" evidence="10">
    <location>
        <begin position="156"/>
        <end position="165"/>
    </location>
</feature>
<feature type="region of interest" description="Disordered" evidence="10">
    <location>
        <begin position="80"/>
        <end position="185"/>
    </location>
</feature>
<reference evidence="13 14" key="1">
    <citation type="submission" date="2019-11" db="EMBL/GenBank/DDBJ databases">
        <title>Whole genome sequence of Oryza granulata.</title>
        <authorList>
            <person name="Li W."/>
        </authorList>
    </citation>
    <scope>NUCLEOTIDE SEQUENCE [LARGE SCALE GENOMIC DNA]</scope>
    <source>
        <strain evidence="14">cv. Menghai</strain>
        <tissue evidence="13">Leaf</tissue>
    </source>
</reference>
<evidence type="ECO:0000256" key="3">
    <source>
        <dbReference type="ARBA" id="ARBA00022449"/>
    </source>
</evidence>
<dbReference type="PANTHER" id="PTHR12266:SF36">
    <property type="entry name" value="OS10G0436900 PROTEIN"/>
    <property type="match status" value="1"/>
</dbReference>
<evidence type="ECO:0000256" key="8">
    <source>
        <dbReference type="ARBA" id="ARBA00023201"/>
    </source>
</evidence>
<feature type="transmembrane region" description="Helical" evidence="11">
    <location>
        <begin position="759"/>
        <end position="777"/>
    </location>
</feature>
<comment type="subcellular location">
    <subcellularLocation>
        <location evidence="1">Membrane</location>
        <topology evidence="1">Multi-pass membrane protein</topology>
    </subcellularLocation>
</comment>
<feature type="transmembrane region" description="Helical" evidence="11">
    <location>
        <begin position="716"/>
        <end position="747"/>
    </location>
</feature>
<dbReference type="GO" id="GO:0008324">
    <property type="term" value="F:monoatomic cation transmembrane transporter activity"/>
    <property type="evidence" value="ECO:0007669"/>
    <property type="project" value="TreeGrafter"/>
</dbReference>
<keyword evidence="8" id="KW-0739">Sodium transport</keyword>
<evidence type="ECO:0000256" key="7">
    <source>
        <dbReference type="ARBA" id="ARBA00023136"/>
    </source>
</evidence>
<feature type="compositionally biased region" description="Basic and acidic residues" evidence="10">
    <location>
        <begin position="166"/>
        <end position="185"/>
    </location>
</feature>
<evidence type="ECO:0000313" key="14">
    <source>
        <dbReference type="Proteomes" id="UP000479710"/>
    </source>
</evidence>
<keyword evidence="2" id="KW-0813">Transport</keyword>
<dbReference type="GO" id="GO:0006814">
    <property type="term" value="P:sodium ion transport"/>
    <property type="evidence" value="ECO:0007669"/>
    <property type="project" value="UniProtKB-KW"/>
</dbReference>
<evidence type="ECO:0000256" key="11">
    <source>
        <dbReference type="SAM" id="Phobius"/>
    </source>
</evidence>
<keyword evidence="7 11" id="KW-0472">Membrane</keyword>
<comment type="similarity">
    <text evidence="9">Belongs to the Ca(2+):cation antiporter (CaCA) (TC 2.A.19) family. Cation/calcium exchanger (CCX) subfamily.</text>
</comment>
<feature type="transmembrane region" description="Helical" evidence="11">
    <location>
        <begin position="475"/>
        <end position="494"/>
    </location>
</feature>
<dbReference type="OrthoDB" id="407410at2759"/>
<evidence type="ECO:0000256" key="6">
    <source>
        <dbReference type="ARBA" id="ARBA00023053"/>
    </source>
</evidence>
<comment type="caution">
    <text evidence="13">The sequence shown here is derived from an EMBL/GenBank/DDBJ whole genome shotgun (WGS) entry which is preliminary data.</text>
</comment>
<accession>A0A6G1EYM0</accession>
<evidence type="ECO:0000259" key="12">
    <source>
        <dbReference type="Pfam" id="PF01699"/>
    </source>
</evidence>
<dbReference type="Pfam" id="PF01699">
    <property type="entry name" value="Na_Ca_ex"/>
    <property type="match status" value="2"/>
</dbReference>
<dbReference type="Proteomes" id="UP000479710">
    <property type="component" value="Unassembled WGS sequence"/>
</dbReference>
<organism evidence="13 14">
    <name type="scientific">Oryza meyeriana var. granulata</name>
    <dbReference type="NCBI Taxonomy" id="110450"/>
    <lineage>
        <taxon>Eukaryota</taxon>
        <taxon>Viridiplantae</taxon>
        <taxon>Streptophyta</taxon>
        <taxon>Embryophyta</taxon>
        <taxon>Tracheophyta</taxon>
        <taxon>Spermatophyta</taxon>
        <taxon>Magnoliopsida</taxon>
        <taxon>Liliopsida</taxon>
        <taxon>Poales</taxon>
        <taxon>Poaceae</taxon>
        <taxon>BOP clade</taxon>
        <taxon>Oryzoideae</taxon>
        <taxon>Oryzeae</taxon>
        <taxon>Oryzinae</taxon>
        <taxon>Oryza</taxon>
        <taxon>Oryza meyeriana</taxon>
    </lineage>
</organism>
<evidence type="ECO:0000256" key="1">
    <source>
        <dbReference type="ARBA" id="ARBA00004141"/>
    </source>
</evidence>
<proteinExistence type="inferred from homology"/>
<dbReference type="EMBL" id="SPHZ02000002">
    <property type="protein sequence ID" value="KAF0929740.1"/>
    <property type="molecule type" value="Genomic_DNA"/>
</dbReference>
<keyword evidence="5 11" id="KW-1133">Transmembrane helix</keyword>
<evidence type="ECO:0000256" key="2">
    <source>
        <dbReference type="ARBA" id="ARBA00022448"/>
    </source>
</evidence>
<keyword evidence="14" id="KW-1185">Reference proteome</keyword>
<protein>
    <recommendedName>
        <fullName evidence="12">Sodium/calcium exchanger membrane region domain-containing protein</fullName>
    </recommendedName>
</protein>
<feature type="transmembrane region" description="Helical" evidence="11">
    <location>
        <begin position="243"/>
        <end position="262"/>
    </location>
</feature>
<dbReference type="PANTHER" id="PTHR12266">
    <property type="entry name" value="NA+/CA2+ K+ INDEPENDENT EXCHANGER"/>
    <property type="match status" value="1"/>
</dbReference>
<evidence type="ECO:0000256" key="5">
    <source>
        <dbReference type="ARBA" id="ARBA00022989"/>
    </source>
</evidence>
<dbReference type="Gene3D" id="1.20.1420.30">
    <property type="entry name" value="NCX, central ion-binding region"/>
    <property type="match status" value="2"/>
</dbReference>
<keyword evidence="6" id="KW-0915">Sodium</keyword>
<sequence>MERKTEVPGVMGSKSLTVILSTAGNIEHDFDIIKLGLTASLLSKVEKLFREKPNPADLETAKAILKVRTFFELEESFSTNCQPDEFNRHDERAGDDEMPQKSASTNDGETPPKPVSSSDEEAPPQPVPRRGGAGNGKVEPCNSGGPGGRLDAADQPTCTSSTLSPRSERKGKAQRARGREFEPVAKRARRPSVRLSGSEWVCFAGDLSPPIRVVIFHTPRALRSPLCMARPAAKAAPAPAARVVIDACVNVAFLLLLAFFFISPRGGTPLEVVSSKEGGDWAVGIRWRSGGGSGGVFRVERCEHVAEDGFGRRRYPRGYVDYLYLFYCVFGEERRVLAYGVMAAWLAVLFYLLGDTAAVYFCSSLEGLSRLLRLSPAIAGVTLLSLGNGAPDALSTIASFATGDGGGEGETTAVGLNGVLGSSMLVSSAVLGIIGIHLGGRGVAVDRVSFYRDASFLLVALAAVGIVLSGGEVTVLGALAFTSLYAFYVLAVAFTNGRATSKGHEAEADHTAAAFSELCNVAETKFHTNQEPLLPETAPLLDYYADDGDSGGSKKKIKSAFWSVLRALEFPLWLPRRLTIPDASKERWSKPAAVTAVTLGPAFLSLLCSHASGSTSPLAVLLGLFTGAILGLFAFFTTTFEAPPTDHLAAWLAGGFVMSVAWSYAVASELLALLVCAAHVMGVDSASLGLTVLAWGNSLGDLVTNLAVASRGGGGAAQVAVAGCYGGPVFDVLVGLGVSLLLSTWAARPRPVAMPRDAGLFQTLGFAAGGICWAVVVMSRRGMRVDRTVGFGLLAIYLCFLCINISQALGLV</sequence>
<evidence type="ECO:0000313" key="13">
    <source>
        <dbReference type="EMBL" id="KAF0929740.1"/>
    </source>
</evidence>
<feature type="domain" description="Sodium/calcium exchanger membrane region" evidence="12">
    <location>
        <begin position="343"/>
        <end position="492"/>
    </location>
</feature>
<dbReference type="GO" id="GO:0015297">
    <property type="term" value="F:antiporter activity"/>
    <property type="evidence" value="ECO:0007669"/>
    <property type="project" value="UniProtKB-KW"/>
</dbReference>